<dbReference type="Pfam" id="PF13886">
    <property type="entry name" value="TM7S3_TM198"/>
    <property type="match status" value="1"/>
</dbReference>
<gene>
    <name evidence="9" type="ORF">BJX66DRAFT_178718</name>
</gene>
<feature type="region of interest" description="Disordered" evidence="5">
    <location>
        <begin position="392"/>
        <end position="483"/>
    </location>
</feature>
<evidence type="ECO:0000256" key="5">
    <source>
        <dbReference type="SAM" id="MobiDB-lite"/>
    </source>
</evidence>
<name>A0ABR4G7J1_9EURO</name>
<feature type="compositionally biased region" description="Polar residues" evidence="5">
    <location>
        <begin position="941"/>
        <end position="962"/>
    </location>
</feature>
<reference evidence="9 10" key="1">
    <citation type="submission" date="2024-07" db="EMBL/GenBank/DDBJ databases">
        <title>Section-level genome sequencing and comparative genomics of Aspergillus sections Usti and Cavernicolus.</title>
        <authorList>
            <consortium name="Lawrence Berkeley National Laboratory"/>
            <person name="Nybo J.L."/>
            <person name="Vesth T.C."/>
            <person name="Theobald S."/>
            <person name="Frisvad J.C."/>
            <person name="Larsen T.O."/>
            <person name="Kjaerboelling I."/>
            <person name="Rothschild-Mancinelli K."/>
            <person name="Lyhne E.K."/>
            <person name="Kogle M.E."/>
            <person name="Barry K."/>
            <person name="Clum A."/>
            <person name="Na H."/>
            <person name="Ledsgaard L."/>
            <person name="Lin J."/>
            <person name="Lipzen A."/>
            <person name="Kuo A."/>
            <person name="Riley R."/>
            <person name="Mondo S."/>
            <person name="Labutti K."/>
            <person name="Haridas S."/>
            <person name="Pangalinan J."/>
            <person name="Salamov A.A."/>
            <person name="Simmons B.A."/>
            <person name="Magnuson J.K."/>
            <person name="Chen J."/>
            <person name="Drula E."/>
            <person name="Henrissat B."/>
            <person name="Wiebenga A."/>
            <person name="Lubbers R.J."/>
            <person name="Gomes A.C."/>
            <person name="Makela M.R."/>
            <person name="Stajich J."/>
            <person name="Grigoriev I.V."/>
            <person name="Mortensen U.H."/>
            <person name="De Vries R.P."/>
            <person name="Baker S.E."/>
            <person name="Andersen M.R."/>
        </authorList>
    </citation>
    <scope>NUCLEOTIDE SEQUENCE [LARGE SCALE GENOMIC DNA]</scope>
    <source>
        <strain evidence="9 10">CBS 209.92</strain>
    </source>
</reference>
<comment type="subcellular location">
    <subcellularLocation>
        <location evidence="1">Membrane</location>
        <topology evidence="1">Multi-pass membrane protein</topology>
    </subcellularLocation>
</comment>
<evidence type="ECO:0000256" key="3">
    <source>
        <dbReference type="ARBA" id="ARBA00022989"/>
    </source>
</evidence>
<feature type="transmembrane region" description="Helical" evidence="6">
    <location>
        <begin position="113"/>
        <end position="133"/>
    </location>
</feature>
<feature type="transmembrane region" description="Helical" evidence="6">
    <location>
        <begin position="196"/>
        <end position="212"/>
    </location>
</feature>
<evidence type="ECO:0000256" key="2">
    <source>
        <dbReference type="ARBA" id="ARBA00022692"/>
    </source>
</evidence>
<feature type="compositionally biased region" description="Basic and acidic residues" evidence="5">
    <location>
        <begin position="394"/>
        <end position="407"/>
    </location>
</feature>
<feature type="compositionally biased region" description="Basic and acidic residues" evidence="5">
    <location>
        <begin position="466"/>
        <end position="481"/>
    </location>
</feature>
<feature type="region of interest" description="Disordered" evidence="5">
    <location>
        <begin position="555"/>
        <end position="817"/>
    </location>
</feature>
<feature type="signal peptide" evidence="7">
    <location>
        <begin position="1"/>
        <end position="19"/>
    </location>
</feature>
<dbReference type="PANTHER" id="PTHR39469:SF1">
    <property type="entry name" value="DUF4203 DOMAIN-CONTAINING PROTEIN"/>
    <property type="match status" value="1"/>
</dbReference>
<sequence length="1164" mass="125562">MRVSFLFVVAACFFPFLLALVVHVPHNEHPEYGALLARETNTNTTEATDSSHDDTKPTNATSAATSGNSTSASASPSTVPLLNTSTDEIEEEEGRQNATLPGTLPIQPKVTPALGVGGFILLITGAVLALIGVRNLWVQVFLSSAFLTSLGVTVLIVYVMSPPVRSAIQGAYLVAIFFTGLTFGALAIVFKELAEGLGCLLGGFCTSMWLLSTKSGGLLTATDAKTGFIGAISVGFYAISFSHYTRPYGLIVSTSIAGGTAVSLGIDCYSKAGLKEFWLYLWALNDDIFPLGTDTYPVTRYIKVELAATVIVAIMGVISQLRLWKVVRDRRAKEEEKRQEEQRQKDEAEAETGRRLEENNMKERMEWEAKYGDQGTDSSSQDIPELAAGSHVFPADDRETSKDEATEKQSISDSVVSYRCSDCRARGDDDDSSASEETKRDEHEQLDKDESDRTTCAHEATGDDDFGPKALHDAATTDDKSSAMTAIVGSETMSVYSKRLSMALSRRASVKSAGRPVSESQEALIVRDDDACSGQCVVEDAEDIDSDCHTIAAESHYQAMLDEEQPAGAEEPTKVNEPAKTEDIPAKNDTPRPEADAAEQQVQPGESQTTTMKAEAPIPVGSQPPQVSANNKPPVEVALPNKGESEQTTAETDKVSQPETVEADASPQSTHSRTEDSAEMPIDTSVEVSSGVPAEVPIGNNNAVKTKKPKQAGIVDRPPQAESPGNGDENDQLTEDLTNESRPKEPENERSQHGKGSPATRSAISSPPDDKSPKTAHESMVSPATDKQKAVSLVPSPPPPKKEEPKRLNAETVEQIPKHTSRIVQTYRMNEWAKHLVAADIPELEPIQPINDAPPECSVDKEEVAVPVKVAELMQTPLNAQPAPAVESRNSGKDTNEIRPHDSRTGSQKKKRRSKSPRRLSGLSVGSAHSLAHHSPAVQPQPGNLATASSITLLTNIASAEPQQEESEKLKSKWKGPPPLIAVREDMMRSRLSSVSLPTDPYVRHSAGYSSTDLSPRYSSTFPITEEDDDIPLSQRRTMLHQQVPANALPAIPPPAAPARWNNSGVPSRANSPAVLAAWRESVREDLKERSDPLKLVAQPPVAASGPTDRSSSPFGQLGQRNASSTSIGDKIAEGMQRGDMSELHREAMRRMQAQANKSVNRLV</sequence>
<feature type="compositionally biased region" description="Basic and acidic residues" evidence="5">
    <location>
        <begin position="800"/>
        <end position="809"/>
    </location>
</feature>
<feature type="compositionally biased region" description="Polar residues" evidence="5">
    <location>
        <begin position="600"/>
        <end position="612"/>
    </location>
</feature>
<evidence type="ECO:0000256" key="1">
    <source>
        <dbReference type="ARBA" id="ARBA00004141"/>
    </source>
</evidence>
<feature type="compositionally biased region" description="Basic residues" evidence="5">
    <location>
        <begin position="907"/>
        <end position="918"/>
    </location>
</feature>
<dbReference type="Proteomes" id="UP001610563">
    <property type="component" value="Unassembled WGS sequence"/>
</dbReference>
<evidence type="ECO:0000256" key="6">
    <source>
        <dbReference type="SAM" id="Phobius"/>
    </source>
</evidence>
<dbReference type="EMBL" id="JBFTWV010000039">
    <property type="protein sequence ID" value="KAL2794983.1"/>
    <property type="molecule type" value="Genomic_DNA"/>
</dbReference>
<evidence type="ECO:0000256" key="4">
    <source>
        <dbReference type="ARBA" id="ARBA00023136"/>
    </source>
</evidence>
<accession>A0ABR4G7J1</accession>
<feature type="domain" description="TM7S3/TM198-like" evidence="8">
    <location>
        <begin position="118"/>
        <end position="321"/>
    </location>
</feature>
<feature type="compositionally biased region" description="Polar residues" evidence="5">
    <location>
        <begin position="1008"/>
        <end position="1023"/>
    </location>
</feature>
<feature type="compositionally biased region" description="Basic and acidic residues" evidence="5">
    <location>
        <begin position="768"/>
        <end position="777"/>
    </location>
</feature>
<feature type="compositionally biased region" description="Basic and acidic residues" evidence="5">
    <location>
        <begin position="739"/>
        <end position="752"/>
    </location>
</feature>
<feature type="region of interest" description="Disordered" evidence="5">
    <location>
        <begin position="333"/>
        <end position="361"/>
    </location>
</feature>
<dbReference type="PANTHER" id="PTHR39469">
    <property type="entry name" value="CHROMOSOME 1, WHOLE GENOME SHOTGUN SEQUENCE"/>
    <property type="match status" value="1"/>
</dbReference>
<feature type="region of interest" description="Disordered" evidence="5">
    <location>
        <begin position="42"/>
        <end position="81"/>
    </location>
</feature>
<feature type="compositionally biased region" description="Polar residues" evidence="5">
    <location>
        <begin position="1061"/>
        <end position="1071"/>
    </location>
</feature>
<feature type="compositionally biased region" description="Basic and acidic residues" evidence="5">
    <location>
        <begin position="571"/>
        <end position="595"/>
    </location>
</feature>
<feature type="compositionally biased region" description="Polar residues" evidence="5">
    <location>
        <begin position="1108"/>
        <end position="1128"/>
    </location>
</feature>
<feature type="compositionally biased region" description="Basic and acidic residues" evidence="5">
    <location>
        <begin position="890"/>
        <end position="904"/>
    </location>
</feature>
<feature type="transmembrane region" description="Helical" evidence="6">
    <location>
        <begin position="167"/>
        <end position="189"/>
    </location>
</feature>
<evidence type="ECO:0000259" key="8">
    <source>
        <dbReference type="Pfam" id="PF13886"/>
    </source>
</evidence>
<evidence type="ECO:0000256" key="7">
    <source>
        <dbReference type="SAM" id="SignalP"/>
    </source>
</evidence>
<evidence type="ECO:0000313" key="9">
    <source>
        <dbReference type="EMBL" id="KAL2794983.1"/>
    </source>
</evidence>
<feature type="chain" id="PRO_5045163358" description="TM7S3/TM198-like domain-containing protein" evidence="7">
    <location>
        <begin position="20"/>
        <end position="1164"/>
    </location>
</feature>
<feature type="transmembrane region" description="Helical" evidence="6">
    <location>
        <begin position="224"/>
        <end position="241"/>
    </location>
</feature>
<dbReference type="InterPro" id="IPR025256">
    <property type="entry name" value="TM7S3/TM198-like_dom"/>
</dbReference>
<proteinExistence type="predicted"/>
<keyword evidence="4 6" id="KW-0472">Membrane</keyword>
<feature type="region of interest" description="Disordered" evidence="5">
    <location>
        <begin position="997"/>
        <end position="1027"/>
    </location>
</feature>
<organism evidence="9 10">
    <name type="scientific">Aspergillus keveii</name>
    <dbReference type="NCBI Taxonomy" id="714993"/>
    <lineage>
        <taxon>Eukaryota</taxon>
        <taxon>Fungi</taxon>
        <taxon>Dikarya</taxon>
        <taxon>Ascomycota</taxon>
        <taxon>Pezizomycotina</taxon>
        <taxon>Eurotiomycetes</taxon>
        <taxon>Eurotiomycetidae</taxon>
        <taxon>Eurotiales</taxon>
        <taxon>Aspergillaceae</taxon>
        <taxon>Aspergillus</taxon>
        <taxon>Aspergillus subgen. Nidulantes</taxon>
    </lineage>
</organism>
<feature type="transmembrane region" description="Helical" evidence="6">
    <location>
        <begin position="140"/>
        <end position="161"/>
    </location>
</feature>
<keyword evidence="2 6" id="KW-0812">Transmembrane</keyword>
<keyword evidence="3 6" id="KW-1133">Transmembrane helix</keyword>
<feature type="region of interest" description="Disordered" evidence="5">
    <location>
        <begin position="1048"/>
        <end position="1073"/>
    </location>
</feature>
<feature type="region of interest" description="Disordered" evidence="5">
    <location>
        <begin position="875"/>
        <end position="978"/>
    </location>
</feature>
<comment type="caution">
    <text evidence="9">The sequence shown here is derived from an EMBL/GenBank/DDBJ whole genome shotgun (WGS) entry which is preliminary data.</text>
</comment>
<evidence type="ECO:0000313" key="10">
    <source>
        <dbReference type="Proteomes" id="UP001610563"/>
    </source>
</evidence>
<feature type="compositionally biased region" description="Low complexity" evidence="5">
    <location>
        <begin position="57"/>
        <end position="78"/>
    </location>
</feature>
<feature type="compositionally biased region" description="Basic and acidic residues" evidence="5">
    <location>
        <begin position="436"/>
        <end position="456"/>
    </location>
</feature>
<keyword evidence="7" id="KW-0732">Signal</keyword>
<keyword evidence="10" id="KW-1185">Reference proteome</keyword>
<feature type="region of interest" description="Disordered" evidence="5">
    <location>
        <begin position="1087"/>
        <end position="1144"/>
    </location>
</feature>
<feature type="transmembrane region" description="Helical" evidence="6">
    <location>
        <begin position="306"/>
        <end position="324"/>
    </location>
</feature>
<feature type="compositionally biased region" description="Acidic residues" evidence="5">
    <location>
        <begin position="728"/>
        <end position="738"/>
    </location>
</feature>
<protein>
    <recommendedName>
        <fullName evidence="8">TM7S3/TM198-like domain-containing protein</fullName>
    </recommendedName>
</protein>